<reference evidence="3 4" key="1">
    <citation type="submission" date="2020-04" db="EMBL/GenBank/DDBJ databases">
        <title>Genome sequence of Altibacter aquimarinus strain ALE3EI.</title>
        <authorList>
            <person name="Oh H.-M."/>
            <person name="Jang D."/>
        </authorList>
    </citation>
    <scope>NUCLEOTIDE SEQUENCE [LARGE SCALE GENOMIC DNA]</scope>
    <source>
        <strain evidence="3 4">ALE3EI</strain>
    </source>
</reference>
<dbReference type="Pfam" id="PF00534">
    <property type="entry name" value="Glycos_transf_1"/>
    <property type="match status" value="1"/>
</dbReference>
<feature type="domain" description="Glycosyl transferase family 1" evidence="2">
    <location>
        <begin position="225"/>
        <end position="383"/>
    </location>
</feature>
<evidence type="ECO:0000313" key="4">
    <source>
        <dbReference type="Proteomes" id="UP000515514"/>
    </source>
</evidence>
<keyword evidence="1" id="KW-1133">Transmembrane helix</keyword>
<dbReference type="PANTHER" id="PTHR12526">
    <property type="entry name" value="GLYCOSYLTRANSFERASE"/>
    <property type="match status" value="1"/>
</dbReference>
<feature type="transmembrane region" description="Helical" evidence="1">
    <location>
        <begin position="70"/>
        <end position="86"/>
    </location>
</feature>
<evidence type="ECO:0000313" key="3">
    <source>
        <dbReference type="EMBL" id="QNJ98946.1"/>
    </source>
</evidence>
<proteinExistence type="predicted"/>
<dbReference type="Proteomes" id="UP000515514">
    <property type="component" value="Chromosome"/>
</dbReference>
<keyword evidence="1" id="KW-0472">Membrane</keyword>
<protein>
    <recommendedName>
        <fullName evidence="2">Glycosyl transferase family 1 domain-containing protein</fullName>
    </recommendedName>
</protein>
<evidence type="ECO:0000256" key="1">
    <source>
        <dbReference type="SAM" id="Phobius"/>
    </source>
</evidence>
<dbReference type="RefSeq" id="WP_186989017.1">
    <property type="nucleotide sequence ID" value="NZ_CP052909.1"/>
</dbReference>
<dbReference type="KEGG" id="alti:ALE3EI_2408"/>
<name>A0A7G8PX80_9FLAO</name>
<dbReference type="SUPFAM" id="SSF53756">
    <property type="entry name" value="UDP-Glycosyltransferase/glycogen phosphorylase"/>
    <property type="match status" value="1"/>
</dbReference>
<gene>
    <name evidence="3" type="ORF">ALE3EI_2408</name>
</gene>
<organism evidence="3 4">
    <name type="scientific">Constantimarinum furrinae</name>
    <dbReference type="NCBI Taxonomy" id="2562285"/>
    <lineage>
        <taxon>Bacteria</taxon>
        <taxon>Pseudomonadati</taxon>
        <taxon>Bacteroidota</taxon>
        <taxon>Flavobacteriia</taxon>
        <taxon>Flavobacteriales</taxon>
        <taxon>Flavobacteriaceae</taxon>
        <taxon>Altibacter/Constantimarinum group</taxon>
        <taxon>Constantimarinum</taxon>
    </lineage>
</organism>
<evidence type="ECO:0000259" key="2">
    <source>
        <dbReference type="Pfam" id="PF00534"/>
    </source>
</evidence>
<keyword evidence="1" id="KW-0812">Transmembrane</keyword>
<keyword evidence="4" id="KW-1185">Reference proteome</keyword>
<dbReference type="Gene3D" id="3.40.50.2000">
    <property type="entry name" value="Glycogen Phosphorylase B"/>
    <property type="match status" value="2"/>
</dbReference>
<sequence>MAKRFVFFSMNDFVNEGGGTIRMQGILNELAKSGREVIFISNAENKDGFHPSIKHISIAYKFSRNDKRRFQFLLGLFSAGVVRFFYSKFFKRLQAVLEPFKEENIFFFEYLDNSIGYWLKHHNVIRGYINDLHGVATLEFKFQAEQAKDLLKTLKFRTKYYVSNLLDKKVCQHANGLIFASGEMERYFIDEYPEVAYKRNYILPYYLSTNEGLDIVDEKLKGELETKFEISEDEKIILFAGAFKKTGGVPDLIRAFQKVHTKYNSRLFLIGDGPTYEESQQLVNEFKLEDKIVFLGRTKYHELRTYQDLANIIVCPDKQNVYSELIIHVKYLDALASGKLVINGSFKSVTEVNVNESLSINFTPSNVDSLADALEKCLGNYEALTEKYMNNRRYTSQNLTYASGIEVLTS</sequence>
<accession>A0A7G8PX80</accession>
<dbReference type="EMBL" id="CP052909">
    <property type="protein sequence ID" value="QNJ98946.1"/>
    <property type="molecule type" value="Genomic_DNA"/>
</dbReference>
<dbReference type="AlphaFoldDB" id="A0A7G8PX80"/>
<dbReference type="GO" id="GO:0016757">
    <property type="term" value="F:glycosyltransferase activity"/>
    <property type="evidence" value="ECO:0007669"/>
    <property type="project" value="InterPro"/>
</dbReference>
<dbReference type="InterPro" id="IPR001296">
    <property type="entry name" value="Glyco_trans_1"/>
</dbReference>